<sequence length="457" mass="51034">MHNSNYDTSNMPPPLEDDTVEPTYNYMPESMVALSSGQYQHPLTQGDLGGRGGYVFANPGPHPGHVTVPHESVSLMRHLIEDVYCMAPQAPLNGADRYPDIYDTRVGPFECRRNISPTDEHPPTGPYMPQRGAPPHDPASSVPRACWPSTGGPAYTPPALAPAPSVPNTSFLWQSAFDISHGGYHHETPTPWDRTGAHILPSMQFSMQPLAQSYPTPEYAAASAPCGGCTAMDVPHSDFHPGQHQEPGWTDSSLRARSNYQQSRRLRYEGPKPFVHQTTRSRHKVRQTLTTNIQRTQADDPGDEDTGLSAQRYLPMPPRGPSTPPPATSVRRKTGAMKAKPKPKPKTQAPRPAPAKRTRRRIPPPPGMPKVEKVGKTRYGCPHEGCNKDYSRAYDVKRHYWDHVDDKLIWVCMECFGVYTRYDNALKHFKLVHNREALDEDILMIQCTMEQIALWGV</sequence>
<keyword evidence="5" id="KW-1185">Reference proteome</keyword>
<dbReference type="OrthoDB" id="8922241at2759"/>
<feature type="compositionally biased region" description="Basic residues" evidence="2">
    <location>
        <begin position="330"/>
        <end position="345"/>
    </location>
</feature>
<evidence type="ECO:0000313" key="5">
    <source>
        <dbReference type="Proteomes" id="UP000298327"/>
    </source>
</evidence>
<evidence type="ECO:0000256" key="2">
    <source>
        <dbReference type="SAM" id="MobiDB-lite"/>
    </source>
</evidence>
<gene>
    <name evidence="4" type="ORF">EVG20_g8039</name>
</gene>
<dbReference type="SMART" id="SM00355">
    <property type="entry name" value="ZnF_C2H2"/>
    <property type="match status" value="2"/>
</dbReference>
<comment type="caution">
    <text evidence="4">The sequence shown here is derived from an EMBL/GenBank/DDBJ whole genome shotgun (WGS) entry which is preliminary data.</text>
</comment>
<accession>A0A4Y9Y8Q7</accession>
<feature type="region of interest" description="Disordered" evidence="2">
    <location>
        <begin position="237"/>
        <end position="376"/>
    </location>
</feature>
<dbReference type="Gene3D" id="3.30.160.60">
    <property type="entry name" value="Classic Zinc Finger"/>
    <property type="match status" value="1"/>
</dbReference>
<feature type="compositionally biased region" description="Basic and acidic residues" evidence="2">
    <location>
        <begin position="110"/>
        <end position="122"/>
    </location>
</feature>
<organism evidence="4 5">
    <name type="scientific">Dentipellis fragilis</name>
    <dbReference type="NCBI Taxonomy" id="205917"/>
    <lineage>
        <taxon>Eukaryota</taxon>
        <taxon>Fungi</taxon>
        <taxon>Dikarya</taxon>
        <taxon>Basidiomycota</taxon>
        <taxon>Agaricomycotina</taxon>
        <taxon>Agaricomycetes</taxon>
        <taxon>Russulales</taxon>
        <taxon>Hericiaceae</taxon>
        <taxon>Dentipellis</taxon>
    </lineage>
</organism>
<reference evidence="4 5" key="1">
    <citation type="submission" date="2019-02" db="EMBL/GenBank/DDBJ databases">
        <title>Genome sequencing of the rare red list fungi Dentipellis fragilis.</title>
        <authorList>
            <person name="Buettner E."/>
            <person name="Kellner H."/>
        </authorList>
    </citation>
    <scope>NUCLEOTIDE SEQUENCE [LARGE SCALE GENOMIC DNA]</scope>
    <source>
        <strain evidence="4 5">DSM 105465</strain>
    </source>
</reference>
<protein>
    <recommendedName>
        <fullName evidence="3">C2H2-type domain-containing protein</fullName>
    </recommendedName>
</protein>
<feature type="compositionally biased region" description="Polar residues" evidence="2">
    <location>
        <begin position="287"/>
        <end position="296"/>
    </location>
</feature>
<name>A0A4Y9Y8Q7_9AGAM</name>
<dbReference type="InterPro" id="IPR013087">
    <property type="entry name" value="Znf_C2H2_type"/>
</dbReference>
<feature type="region of interest" description="Disordered" evidence="2">
    <location>
        <begin position="1"/>
        <end position="22"/>
    </location>
</feature>
<feature type="region of interest" description="Disordered" evidence="2">
    <location>
        <begin position="110"/>
        <end position="148"/>
    </location>
</feature>
<feature type="compositionally biased region" description="Polar residues" evidence="2">
    <location>
        <begin position="1"/>
        <end position="10"/>
    </location>
</feature>
<proteinExistence type="predicted"/>
<keyword evidence="1" id="KW-0863">Zinc-finger</keyword>
<feature type="domain" description="C2H2-type" evidence="3">
    <location>
        <begin position="379"/>
        <end position="408"/>
    </location>
</feature>
<evidence type="ECO:0000313" key="4">
    <source>
        <dbReference type="EMBL" id="TFY58735.1"/>
    </source>
</evidence>
<dbReference type="GO" id="GO:0008270">
    <property type="term" value="F:zinc ion binding"/>
    <property type="evidence" value="ECO:0007669"/>
    <property type="project" value="UniProtKB-KW"/>
</dbReference>
<dbReference type="AlphaFoldDB" id="A0A4Y9Y8Q7"/>
<keyword evidence="1" id="KW-0479">Metal-binding</keyword>
<dbReference type="PROSITE" id="PS00028">
    <property type="entry name" value="ZINC_FINGER_C2H2_1"/>
    <property type="match status" value="2"/>
</dbReference>
<dbReference type="Proteomes" id="UP000298327">
    <property type="component" value="Unassembled WGS sequence"/>
</dbReference>
<feature type="compositionally biased region" description="Pro residues" evidence="2">
    <location>
        <begin position="315"/>
        <end position="327"/>
    </location>
</feature>
<feature type="compositionally biased region" description="Polar residues" evidence="2">
    <location>
        <begin position="250"/>
        <end position="263"/>
    </location>
</feature>
<keyword evidence="1" id="KW-0862">Zinc</keyword>
<dbReference type="PROSITE" id="PS50157">
    <property type="entry name" value="ZINC_FINGER_C2H2_2"/>
    <property type="match status" value="1"/>
</dbReference>
<evidence type="ECO:0000259" key="3">
    <source>
        <dbReference type="PROSITE" id="PS50157"/>
    </source>
</evidence>
<evidence type="ECO:0000256" key="1">
    <source>
        <dbReference type="PROSITE-ProRule" id="PRU00042"/>
    </source>
</evidence>
<dbReference type="EMBL" id="SEOQ01000662">
    <property type="protein sequence ID" value="TFY58735.1"/>
    <property type="molecule type" value="Genomic_DNA"/>
</dbReference>